<evidence type="ECO:0000313" key="3">
    <source>
        <dbReference type="Proteomes" id="UP001432027"/>
    </source>
</evidence>
<evidence type="ECO:0008006" key="4">
    <source>
        <dbReference type="Google" id="ProtNLM"/>
    </source>
</evidence>
<evidence type="ECO:0000313" key="2">
    <source>
        <dbReference type="EMBL" id="GMT05101.1"/>
    </source>
</evidence>
<feature type="transmembrane region" description="Helical" evidence="1">
    <location>
        <begin position="105"/>
        <end position="128"/>
    </location>
</feature>
<feature type="transmembrane region" description="Helical" evidence="1">
    <location>
        <begin position="76"/>
        <end position="93"/>
    </location>
</feature>
<keyword evidence="1" id="KW-0472">Membrane</keyword>
<keyword evidence="3" id="KW-1185">Reference proteome</keyword>
<organism evidence="2 3">
    <name type="scientific">Pristionchus entomophagus</name>
    <dbReference type="NCBI Taxonomy" id="358040"/>
    <lineage>
        <taxon>Eukaryota</taxon>
        <taxon>Metazoa</taxon>
        <taxon>Ecdysozoa</taxon>
        <taxon>Nematoda</taxon>
        <taxon>Chromadorea</taxon>
        <taxon>Rhabditida</taxon>
        <taxon>Rhabditina</taxon>
        <taxon>Diplogasteromorpha</taxon>
        <taxon>Diplogasteroidea</taxon>
        <taxon>Neodiplogasteridae</taxon>
        <taxon>Pristionchus</taxon>
    </lineage>
</organism>
<keyword evidence="1" id="KW-0812">Transmembrane</keyword>
<proteinExistence type="predicted"/>
<dbReference type="Proteomes" id="UP001432027">
    <property type="component" value="Unassembled WGS sequence"/>
</dbReference>
<gene>
    <name evidence="2" type="ORF">PENTCL1PPCAC_27275</name>
</gene>
<evidence type="ECO:0000256" key="1">
    <source>
        <dbReference type="SAM" id="Phobius"/>
    </source>
</evidence>
<dbReference type="AlphaFoldDB" id="A0AAV5UDP2"/>
<feature type="transmembrane region" description="Helical" evidence="1">
    <location>
        <begin position="46"/>
        <end position="64"/>
    </location>
</feature>
<feature type="transmembrane region" description="Helical" evidence="1">
    <location>
        <begin position="7"/>
        <end position="26"/>
    </location>
</feature>
<dbReference type="EMBL" id="BTSX01000006">
    <property type="protein sequence ID" value="GMT05101.1"/>
    <property type="molecule type" value="Genomic_DNA"/>
</dbReference>
<keyword evidence="1" id="KW-1133">Transmembrane helix</keyword>
<comment type="caution">
    <text evidence="2">The sequence shown here is derived from an EMBL/GenBank/DDBJ whole genome shotgun (WGS) entry which is preliminary data.</text>
</comment>
<protein>
    <recommendedName>
        <fullName evidence="4">MARVEL domain-containing protein</fullName>
    </recommendedName>
</protein>
<accession>A0AAV5UDP2</accession>
<reference evidence="2" key="1">
    <citation type="submission" date="2023-10" db="EMBL/GenBank/DDBJ databases">
        <title>Genome assembly of Pristionchus species.</title>
        <authorList>
            <person name="Yoshida K."/>
            <person name="Sommer R.J."/>
        </authorList>
    </citation>
    <scope>NUCLEOTIDE SEQUENCE</scope>
    <source>
        <strain evidence="2">RS0144</strain>
    </source>
</reference>
<name>A0AAV5UDP2_9BILA</name>
<sequence length="145" mass="15961">MFEQKCCFVGTSLLVVFSALTLFGVFNSEHKACCRPASLSLLDKLLAVTTLFIISPLIITVLISRRYYCLLPLVRFLLYFYAIVSIFRLGALTGTSGSSLAGCTLVSIFSVVCIIVSGCLIGGVTYVVDELQEMQRMNYWTDSSI</sequence>